<feature type="region of interest" description="Disordered" evidence="1">
    <location>
        <begin position="71"/>
        <end position="91"/>
    </location>
</feature>
<dbReference type="Proteomes" id="UP000324222">
    <property type="component" value="Unassembled WGS sequence"/>
</dbReference>
<gene>
    <name evidence="2" type="ORF">E2C01_046978</name>
</gene>
<accession>A0A5B7G987</accession>
<feature type="compositionally biased region" description="Basic residues" evidence="1">
    <location>
        <begin position="73"/>
        <end position="91"/>
    </location>
</feature>
<reference evidence="2 3" key="1">
    <citation type="submission" date="2019-05" db="EMBL/GenBank/DDBJ databases">
        <title>Another draft genome of Portunus trituberculatus and its Hox gene families provides insights of decapod evolution.</title>
        <authorList>
            <person name="Jeong J.-H."/>
            <person name="Song I."/>
            <person name="Kim S."/>
            <person name="Choi T."/>
            <person name="Kim D."/>
            <person name="Ryu S."/>
            <person name="Kim W."/>
        </authorList>
    </citation>
    <scope>NUCLEOTIDE SEQUENCE [LARGE SCALE GENOMIC DNA]</scope>
    <source>
        <tissue evidence="2">Muscle</tissue>
    </source>
</reference>
<proteinExistence type="predicted"/>
<keyword evidence="3" id="KW-1185">Reference proteome</keyword>
<sequence>MQVWWWRVAGDSLAFIHGSRLGLLFFRNKNDAALRDCVEKKSQWFSEYLMSTRKRWSGMYEATCPGRLQGHDLKRRRMKKMRKRKKSKRKR</sequence>
<evidence type="ECO:0000256" key="1">
    <source>
        <dbReference type="SAM" id="MobiDB-lite"/>
    </source>
</evidence>
<name>A0A5B7G987_PORTR</name>
<organism evidence="2 3">
    <name type="scientific">Portunus trituberculatus</name>
    <name type="common">Swimming crab</name>
    <name type="synonym">Neptunus trituberculatus</name>
    <dbReference type="NCBI Taxonomy" id="210409"/>
    <lineage>
        <taxon>Eukaryota</taxon>
        <taxon>Metazoa</taxon>
        <taxon>Ecdysozoa</taxon>
        <taxon>Arthropoda</taxon>
        <taxon>Crustacea</taxon>
        <taxon>Multicrustacea</taxon>
        <taxon>Malacostraca</taxon>
        <taxon>Eumalacostraca</taxon>
        <taxon>Eucarida</taxon>
        <taxon>Decapoda</taxon>
        <taxon>Pleocyemata</taxon>
        <taxon>Brachyura</taxon>
        <taxon>Eubrachyura</taxon>
        <taxon>Portunoidea</taxon>
        <taxon>Portunidae</taxon>
        <taxon>Portuninae</taxon>
        <taxon>Portunus</taxon>
    </lineage>
</organism>
<evidence type="ECO:0000313" key="2">
    <source>
        <dbReference type="EMBL" id="MPC53094.1"/>
    </source>
</evidence>
<evidence type="ECO:0000313" key="3">
    <source>
        <dbReference type="Proteomes" id="UP000324222"/>
    </source>
</evidence>
<dbReference type="EMBL" id="VSRR010011377">
    <property type="protein sequence ID" value="MPC53094.1"/>
    <property type="molecule type" value="Genomic_DNA"/>
</dbReference>
<protein>
    <submittedName>
        <fullName evidence="2">Uncharacterized protein</fullName>
    </submittedName>
</protein>
<comment type="caution">
    <text evidence="2">The sequence shown here is derived from an EMBL/GenBank/DDBJ whole genome shotgun (WGS) entry which is preliminary data.</text>
</comment>
<dbReference type="AlphaFoldDB" id="A0A5B7G987"/>